<reference evidence="2 3" key="1">
    <citation type="submission" date="2018-09" db="EMBL/GenBank/DDBJ databases">
        <title>Genomic Encyclopedia of Archaeal and Bacterial Type Strains, Phase II (KMG-II): from individual species to whole genera.</title>
        <authorList>
            <person name="Goeker M."/>
        </authorList>
    </citation>
    <scope>NUCLEOTIDE SEQUENCE [LARGE SCALE GENOMIC DNA]</scope>
    <source>
        <strain evidence="2 3">DSM 27148</strain>
    </source>
</reference>
<accession>A0A419W810</accession>
<dbReference type="NCBIfam" id="TIGR01409">
    <property type="entry name" value="TAT_signal_seq"/>
    <property type="match status" value="1"/>
</dbReference>
<evidence type="ECO:0000259" key="1">
    <source>
        <dbReference type="Pfam" id="PF00248"/>
    </source>
</evidence>
<dbReference type="PANTHER" id="PTHR42686:SF1">
    <property type="entry name" value="GH17980P-RELATED"/>
    <property type="match status" value="1"/>
</dbReference>
<dbReference type="Proteomes" id="UP000283387">
    <property type="component" value="Unassembled WGS sequence"/>
</dbReference>
<sequence>MTSRRDFIRKTAMASAGTAAISFSGMGANPSFSRFGAILQQVDGKNIRINRKMGLGGVAMGNGFHENTIEQITDALTAAWNNGVRYFDTSPWYGLGLSERRLGHFLFEKKREDFILSTKVGRVLEPDADFTPNPDLLWKGKLNFRHRYDYTASGVRKSVEDSLQRLGLSSIDVVFVHDLSPDNGDLGSGWIDQFEMARKGAFPELTKMREEGIIKAWGMGVNTPQPILNCLEVADPDVMLVAIQYSLVEHQNALNEVFPAMEKRNVKAIIGGPLNAGFLANRDRFNYGGEMPVEMLQKRVELNRIVKKYQLDLGTVALQFCAAHPTVAAVIPGASSATQVVANSLSANVKVPADLWVELKEAKLIDANAPV</sequence>
<dbReference type="PROSITE" id="PS51318">
    <property type="entry name" value="TAT"/>
    <property type="match status" value="1"/>
</dbReference>
<dbReference type="InterPro" id="IPR020471">
    <property type="entry name" value="AKR"/>
</dbReference>
<dbReference type="EMBL" id="RAPN01000001">
    <property type="protein sequence ID" value="RKD91599.1"/>
    <property type="molecule type" value="Genomic_DNA"/>
</dbReference>
<organism evidence="2 3">
    <name type="scientific">Mangrovibacterium diazotrophicum</name>
    <dbReference type="NCBI Taxonomy" id="1261403"/>
    <lineage>
        <taxon>Bacteria</taxon>
        <taxon>Pseudomonadati</taxon>
        <taxon>Bacteroidota</taxon>
        <taxon>Bacteroidia</taxon>
        <taxon>Marinilabiliales</taxon>
        <taxon>Prolixibacteraceae</taxon>
        <taxon>Mangrovibacterium</taxon>
    </lineage>
</organism>
<dbReference type="AlphaFoldDB" id="A0A419W810"/>
<dbReference type="InterPro" id="IPR006311">
    <property type="entry name" value="TAT_signal"/>
</dbReference>
<evidence type="ECO:0000313" key="3">
    <source>
        <dbReference type="Proteomes" id="UP000283387"/>
    </source>
</evidence>
<dbReference type="RefSeq" id="WP_120272886.1">
    <property type="nucleotide sequence ID" value="NZ_RAPN01000001.1"/>
</dbReference>
<evidence type="ECO:0000313" key="2">
    <source>
        <dbReference type="EMBL" id="RKD91599.1"/>
    </source>
</evidence>
<dbReference type="InterPro" id="IPR023210">
    <property type="entry name" value="NADP_OxRdtase_dom"/>
</dbReference>
<dbReference type="GO" id="GO:0016491">
    <property type="term" value="F:oxidoreductase activity"/>
    <property type="evidence" value="ECO:0007669"/>
    <property type="project" value="InterPro"/>
</dbReference>
<dbReference type="Gene3D" id="3.20.20.100">
    <property type="entry name" value="NADP-dependent oxidoreductase domain"/>
    <property type="match status" value="1"/>
</dbReference>
<comment type="caution">
    <text evidence="2">The sequence shown here is derived from an EMBL/GenBank/DDBJ whole genome shotgun (WGS) entry which is preliminary data.</text>
</comment>
<gene>
    <name evidence="2" type="ORF">BC643_1957</name>
</gene>
<dbReference type="InterPro" id="IPR036812">
    <property type="entry name" value="NAD(P)_OxRdtase_dom_sf"/>
</dbReference>
<dbReference type="Pfam" id="PF00248">
    <property type="entry name" value="Aldo_ket_red"/>
    <property type="match status" value="1"/>
</dbReference>
<feature type="domain" description="NADP-dependent oxidoreductase" evidence="1">
    <location>
        <begin position="52"/>
        <end position="361"/>
    </location>
</feature>
<name>A0A419W810_9BACT</name>
<keyword evidence="3" id="KW-1185">Reference proteome</keyword>
<protein>
    <submittedName>
        <fullName evidence="2">D-threo-aldose 1-dehydrogenase</fullName>
    </submittedName>
</protein>
<dbReference type="InterPro" id="IPR019546">
    <property type="entry name" value="TAT_signal_bac_arc"/>
</dbReference>
<dbReference type="OrthoDB" id="9773828at2"/>
<dbReference type="GO" id="GO:0005829">
    <property type="term" value="C:cytosol"/>
    <property type="evidence" value="ECO:0007669"/>
    <property type="project" value="TreeGrafter"/>
</dbReference>
<dbReference type="SUPFAM" id="SSF51430">
    <property type="entry name" value="NAD(P)-linked oxidoreductase"/>
    <property type="match status" value="1"/>
</dbReference>
<dbReference type="PANTHER" id="PTHR42686">
    <property type="entry name" value="GH17980P-RELATED"/>
    <property type="match status" value="1"/>
</dbReference>
<proteinExistence type="predicted"/>
<dbReference type="CDD" id="cd19152">
    <property type="entry name" value="AKR_AKR15A"/>
    <property type="match status" value="1"/>
</dbReference>